<dbReference type="SUPFAM" id="SSF54631">
    <property type="entry name" value="CBS-domain pair"/>
    <property type="match status" value="1"/>
</dbReference>
<feature type="domain" description="CBS" evidence="3">
    <location>
        <begin position="1"/>
        <end position="63"/>
    </location>
</feature>
<dbReference type="Proteomes" id="UP000286576">
    <property type="component" value="Unassembled WGS sequence"/>
</dbReference>
<accession>A0A418NQ60</accession>
<protein>
    <submittedName>
        <fullName evidence="4">CBS domain-containing protein</fullName>
    </submittedName>
</protein>
<evidence type="ECO:0000259" key="3">
    <source>
        <dbReference type="PROSITE" id="PS51371"/>
    </source>
</evidence>
<evidence type="ECO:0000256" key="2">
    <source>
        <dbReference type="PROSITE-ProRule" id="PRU00703"/>
    </source>
</evidence>
<keyword evidence="1" id="KW-0677">Repeat</keyword>
<sequence length="124" mass="13848">MISKAQTEVDFPKVSPLALVEQAARLMRDHRLHALPVVEGRQLKGVIACEDIVYRGIADGDDWFLAHVEDYMTTDPDVAFVTDGISTIQAAMRVGRHQWLPVVSADDEYQGVVILSALEFRNHC</sequence>
<dbReference type="AlphaFoldDB" id="A0A418NQ60"/>
<keyword evidence="5" id="KW-1185">Reference proteome</keyword>
<dbReference type="PANTHER" id="PTHR48108">
    <property type="entry name" value="CBS DOMAIN-CONTAINING PROTEIN CBSX2, CHLOROPLASTIC"/>
    <property type="match status" value="1"/>
</dbReference>
<name>A0A418NQ60_9SPHN</name>
<dbReference type="RefSeq" id="WP_119587500.1">
    <property type="nucleotide sequence ID" value="NZ_CAWODQ010000026.1"/>
</dbReference>
<reference evidence="4 5" key="1">
    <citation type="submission" date="2018-08" db="EMBL/GenBank/DDBJ databases">
        <title>Erythrobacter zhengii sp.nov., a bacterium isolated from deep-sea sediment.</title>
        <authorList>
            <person name="Fang C."/>
            <person name="Wu Y.-H."/>
            <person name="Sun C."/>
            <person name="Wang H."/>
            <person name="Cheng H."/>
            <person name="Meng F.-X."/>
            <person name="Wang C.-S."/>
            <person name="Xu X.-W."/>
        </authorList>
    </citation>
    <scope>NUCLEOTIDE SEQUENCE [LARGE SCALE GENOMIC DNA]</scope>
    <source>
        <strain evidence="4 5">V18</strain>
    </source>
</reference>
<keyword evidence="2" id="KW-0129">CBS domain</keyword>
<dbReference type="InterPro" id="IPR000644">
    <property type="entry name" value="CBS_dom"/>
</dbReference>
<comment type="caution">
    <text evidence="4">The sequence shown here is derived from an EMBL/GenBank/DDBJ whole genome shotgun (WGS) entry which is preliminary data.</text>
</comment>
<dbReference type="EMBL" id="QXFL01000006">
    <property type="protein sequence ID" value="RIV84608.1"/>
    <property type="molecule type" value="Genomic_DNA"/>
</dbReference>
<dbReference type="Gene3D" id="3.10.580.10">
    <property type="entry name" value="CBS-domain"/>
    <property type="match status" value="1"/>
</dbReference>
<organism evidence="4 5">
    <name type="scientific">Aurantiacibacter zhengii</name>
    <dbReference type="NCBI Taxonomy" id="2307003"/>
    <lineage>
        <taxon>Bacteria</taxon>
        <taxon>Pseudomonadati</taxon>
        <taxon>Pseudomonadota</taxon>
        <taxon>Alphaproteobacteria</taxon>
        <taxon>Sphingomonadales</taxon>
        <taxon>Erythrobacteraceae</taxon>
        <taxon>Aurantiacibacter</taxon>
    </lineage>
</organism>
<dbReference type="SMART" id="SM00116">
    <property type="entry name" value="CBS"/>
    <property type="match status" value="1"/>
</dbReference>
<dbReference type="InterPro" id="IPR051462">
    <property type="entry name" value="CBS_domain-containing"/>
</dbReference>
<dbReference type="PANTHER" id="PTHR48108:SF34">
    <property type="entry name" value="CBS DOMAIN-CONTAINING PROTEIN YHCV"/>
    <property type="match status" value="1"/>
</dbReference>
<dbReference type="PROSITE" id="PS51371">
    <property type="entry name" value="CBS"/>
    <property type="match status" value="1"/>
</dbReference>
<proteinExistence type="predicted"/>
<evidence type="ECO:0000313" key="4">
    <source>
        <dbReference type="EMBL" id="RIV84608.1"/>
    </source>
</evidence>
<dbReference type="InterPro" id="IPR046342">
    <property type="entry name" value="CBS_dom_sf"/>
</dbReference>
<evidence type="ECO:0000256" key="1">
    <source>
        <dbReference type="ARBA" id="ARBA00022737"/>
    </source>
</evidence>
<evidence type="ECO:0000313" key="5">
    <source>
        <dbReference type="Proteomes" id="UP000286576"/>
    </source>
</evidence>
<gene>
    <name evidence="4" type="ORF">D2V07_13570</name>
</gene>
<dbReference type="Pfam" id="PF00571">
    <property type="entry name" value="CBS"/>
    <property type="match status" value="2"/>
</dbReference>